<dbReference type="EC" id="2.6.1.19" evidence="6"/>
<dbReference type="GO" id="GO:0042802">
    <property type="term" value="F:identical protein binding"/>
    <property type="evidence" value="ECO:0007669"/>
    <property type="project" value="TreeGrafter"/>
</dbReference>
<dbReference type="STRING" id="1851148.SMSP2_02762"/>
<comment type="cofactor">
    <cofactor evidence="1">
        <name>pyridoxal 5'-phosphate</name>
        <dbReference type="ChEBI" id="CHEBI:597326"/>
    </cofactor>
</comment>
<dbReference type="InterPro" id="IPR015422">
    <property type="entry name" value="PyrdxlP-dep_Trfase_small"/>
</dbReference>
<sequence length="455" mass="49907">MAKEFPLEVFEVEPVETKYRKLSGQIPNEETIQKISALRDSEARSMRGQPPIVWDRAEGINVFDAYGNKWLDFSSGVLITNAGHSHPKIVDAIVKQASKSLLTSYCFPNQPRMDLVQKLVEISPEGLDKVFLLSTGAESTECALKLMRTRGRNIGGDDKSVIVSYYDSFHGRTMGSQQMGGMAGGKAWIKNYDPEIVHVPFPDGFRNEDTSFELFEKTLAELGVEPKNVAGVISETYQGVGPNFMPKEYAQKLRKWCDDNQALLCFDEVQAGFGRCGTWFGFQLYDIVPDLFCMGKGFSSSLPISGVIGRADVMDMYGPNEMTSTHSANPICCAAALANIQVIEEENLIENAVSVGKTLKSELEAMQQEFSEHIGFAPCEGMVGGLLAIKPGTKEPDYDLAWRTILACFRKGLLMFAPVGVGGGCIKIAPPLCMSEEAVKEGCSVLREALKESIA</sequence>
<dbReference type="InterPro" id="IPR015421">
    <property type="entry name" value="PyrdxlP-dep_Trfase_major"/>
</dbReference>
<evidence type="ECO:0000256" key="4">
    <source>
        <dbReference type="ARBA" id="ARBA00022898"/>
    </source>
</evidence>
<dbReference type="InterPro" id="IPR049704">
    <property type="entry name" value="Aminotrans_3_PPA_site"/>
</dbReference>
<keyword evidence="2 6" id="KW-0032">Aminotransferase</keyword>
<dbReference type="RefSeq" id="WP_146684576.1">
    <property type="nucleotide sequence ID" value="NZ_CP019646.1"/>
</dbReference>
<dbReference type="FunFam" id="3.40.640.10:FF:000004">
    <property type="entry name" value="Acetylornithine aminotransferase"/>
    <property type="match status" value="1"/>
</dbReference>
<comment type="similarity">
    <text evidence="5">Belongs to the class-III pyridoxal-phosphate-dependent aminotransferase family.</text>
</comment>
<dbReference type="PANTHER" id="PTHR11986:SF79">
    <property type="entry name" value="ACETYLORNITHINE AMINOTRANSFERASE, MITOCHONDRIAL"/>
    <property type="match status" value="1"/>
</dbReference>
<protein>
    <submittedName>
        <fullName evidence="6">4-aminobutyrate aminotransferase GabT</fullName>
        <ecNumber evidence="6">2.6.1.19</ecNumber>
    </submittedName>
</protein>
<dbReference type="GO" id="GO:0030170">
    <property type="term" value="F:pyridoxal phosphate binding"/>
    <property type="evidence" value="ECO:0007669"/>
    <property type="project" value="InterPro"/>
</dbReference>
<dbReference type="KEGG" id="pbas:SMSP2_02762"/>
<evidence type="ECO:0000256" key="2">
    <source>
        <dbReference type="ARBA" id="ARBA00022576"/>
    </source>
</evidence>
<dbReference type="SUPFAM" id="SSF53383">
    <property type="entry name" value="PLP-dependent transferases"/>
    <property type="match status" value="1"/>
</dbReference>
<organism evidence="6 7">
    <name type="scientific">Limihaloglobus sulfuriphilus</name>
    <dbReference type="NCBI Taxonomy" id="1851148"/>
    <lineage>
        <taxon>Bacteria</taxon>
        <taxon>Pseudomonadati</taxon>
        <taxon>Planctomycetota</taxon>
        <taxon>Phycisphaerae</taxon>
        <taxon>Sedimentisphaerales</taxon>
        <taxon>Sedimentisphaeraceae</taxon>
        <taxon>Limihaloglobus</taxon>
    </lineage>
</organism>
<accession>A0A1Q2MI97</accession>
<proteinExistence type="inferred from homology"/>
<dbReference type="CDD" id="cd00610">
    <property type="entry name" value="OAT_like"/>
    <property type="match status" value="1"/>
</dbReference>
<reference evidence="7" key="1">
    <citation type="submission" date="2017-02" db="EMBL/GenBank/DDBJ databases">
        <title>Comparative genomics and description of representatives of a novel lineage of planctomycetes thriving in anoxic sediments.</title>
        <authorList>
            <person name="Spring S."/>
            <person name="Bunk B."/>
            <person name="Sproer C."/>
        </authorList>
    </citation>
    <scope>NUCLEOTIDE SEQUENCE [LARGE SCALE GENOMIC DNA]</scope>
    <source>
        <strain evidence="7">SM-Chi-D1</strain>
    </source>
</reference>
<dbReference type="OrthoDB" id="9816013at2"/>
<name>A0A1Q2MI97_9BACT</name>
<dbReference type="Proteomes" id="UP000188181">
    <property type="component" value="Chromosome"/>
</dbReference>
<evidence type="ECO:0000313" key="7">
    <source>
        <dbReference type="Proteomes" id="UP000188181"/>
    </source>
</evidence>
<evidence type="ECO:0000313" key="6">
    <source>
        <dbReference type="EMBL" id="AQQ72379.1"/>
    </source>
</evidence>
<dbReference type="GO" id="GO:0034386">
    <property type="term" value="F:4-aminobutyrate:2-oxoglutarate transaminase activity"/>
    <property type="evidence" value="ECO:0007669"/>
    <property type="project" value="UniProtKB-EC"/>
</dbReference>
<keyword evidence="3 6" id="KW-0808">Transferase</keyword>
<dbReference type="InterPro" id="IPR015424">
    <property type="entry name" value="PyrdxlP-dep_Trfase"/>
</dbReference>
<dbReference type="AlphaFoldDB" id="A0A1Q2MI97"/>
<evidence type="ECO:0000256" key="1">
    <source>
        <dbReference type="ARBA" id="ARBA00001933"/>
    </source>
</evidence>
<dbReference type="PIRSF" id="PIRSF000521">
    <property type="entry name" value="Transaminase_4ab_Lys_Orn"/>
    <property type="match status" value="1"/>
</dbReference>
<dbReference type="PANTHER" id="PTHR11986">
    <property type="entry name" value="AMINOTRANSFERASE CLASS III"/>
    <property type="match status" value="1"/>
</dbReference>
<dbReference type="EMBL" id="CP019646">
    <property type="protein sequence ID" value="AQQ72379.1"/>
    <property type="molecule type" value="Genomic_DNA"/>
</dbReference>
<dbReference type="InterPro" id="IPR005814">
    <property type="entry name" value="Aminotrans_3"/>
</dbReference>
<evidence type="ECO:0000256" key="5">
    <source>
        <dbReference type="RuleBase" id="RU003560"/>
    </source>
</evidence>
<keyword evidence="4 5" id="KW-0663">Pyridoxal phosphate</keyword>
<gene>
    <name evidence="6" type="primary">gabT</name>
    <name evidence="6" type="ORF">SMSP2_02762</name>
</gene>
<evidence type="ECO:0000256" key="3">
    <source>
        <dbReference type="ARBA" id="ARBA00022679"/>
    </source>
</evidence>
<dbReference type="Pfam" id="PF00202">
    <property type="entry name" value="Aminotran_3"/>
    <property type="match status" value="1"/>
</dbReference>
<dbReference type="InterPro" id="IPR050103">
    <property type="entry name" value="Class-III_PLP-dep_AT"/>
</dbReference>
<keyword evidence="7" id="KW-1185">Reference proteome</keyword>
<dbReference type="Gene3D" id="3.40.640.10">
    <property type="entry name" value="Type I PLP-dependent aspartate aminotransferase-like (Major domain)"/>
    <property type="match status" value="1"/>
</dbReference>
<dbReference type="PROSITE" id="PS00600">
    <property type="entry name" value="AA_TRANSFER_CLASS_3"/>
    <property type="match status" value="1"/>
</dbReference>
<dbReference type="Gene3D" id="3.90.1150.10">
    <property type="entry name" value="Aspartate Aminotransferase, domain 1"/>
    <property type="match status" value="1"/>
</dbReference>